<dbReference type="InterPro" id="IPR029068">
    <property type="entry name" value="Glyas_Bleomycin-R_OHBP_Dase"/>
</dbReference>
<sequence length="46" mass="5102">MPAAALCLDHLVLTVADVDRACAFSTRVMGMRRIKKKGLQPFRCNP</sequence>
<evidence type="ECO:0000259" key="1">
    <source>
        <dbReference type="Pfam" id="PF00903"/>
    </source>
</evidence>
<dbReference type="AlphaFoldDB" id="A0A7K3NJZ9"/>
<dbReference type="RefSeq" id="WP_163301564.1">
    <property type="nucleotide sequence ID" value="NZ_JAAGRQ010000021.1"/>
</dbReference>
<dbReference type="EMBL" id="JAAGRQ010000021">
    <property type="protein sequence ID" value="NDY56512.1"/>
    <property type="molecule type" value="Genomic_DNA"/>
</dbReference>
<dbReference type="Pfam" id="PF00903">
    <property type="entry name" value="Glyoxalase"/>
    <property type="match status" value="1"/>
</dbReference>
<dbReference type="Gene3D" id="3.10.180.10">
    <property type="entry name" value="2,3-Dihydroxybiphenyl 1,2-Dioxygenase, domain 1"/>
    <property type="match status" value="1"/>
</dbReference>
<evidence type="ECO:0000313" key="3">
    <source>
        <dbReference type="Proteomes" id="UP000469724"/>
    </source>
</evidence>
<name>A0A7K3NJZ9_9BACT</name>
<feature type="domain" description="Glyoxalase/fosfomycin resistance/dioxygenase" evidence="1">
    <location>
        <begin position="8"/>
        <end position="38"/>
    </location>
</feature>
<dbReference type="Proteomes" id="UP000469724">
    <property type="component" value="Unassembled WGS sequence"/>
</dbReference>
<proteinExistence type="predicted"/>
<dbReference type="InterPro" id="IPR004360">
    <property type="entry name" value="Glyas_Fos-R_dOase_dom"/>
</dbReference>
<comment type="caution">
    <text evidence="2">The sequence shown here is derived from an EMBL/GenBank/DDBJ whole genome shotgun (WGS) entry which is preliminary data.</text>
</comment>
<reference evidence="2 3" key="1">
    <citation type="submission" date="2020-02" db="EMBL/GenBank/DDBJ databases">
        <title>Comparative genomics of sulfur disproportionating microorganisms.</title>
        <authorList>
            <person name="Ward L.M."/>
            <person name="Bertran E."/>
            <person name="Johnston D.T."/>
        </authorList>
    </citation>
    <scope>NUCLEOTIDE SEQUENCE [LARGE SCALE GENOMIC DNA]</scope>
    <source>
        <strain evidence="2 3">DSM 3696</strain>
    </source>
</reference>
<dbReference type="SUPFAM" id="SSF54593">
    <property type="entry name" value="Glyoxalase/Bleomycin resistance protein/Dihydroxybiphenyl dioxygenase"/>
    <property type="match status" value="1"/>
</dbReference>
<keyword evidence="3" id="KW-1185">Reference proteome</keyword>
<gene>
    <name evidence="2" type="ORF">G3N56_07120</name>
</gene>
<evidence type="ECO:0000313" key="2">
    <source>
        <dbReference type="EMBL" id="NDY56512.1"/>
    </source>
</evidence>
<organism evidence="2 3">
    <name type="scientific">Desulfolutivibrio sulfodismutans</name>
    <dbReference type="NCBI Taxonomy" id="63561"/>
    <lineage>
        <taxon>Bacteria</taxon>
        <taxon>Pseudomonadati</taxon>
        <taxon>Thermodesulfobacteriota</taxon>
        <taxon>Desulfovibrionia</taxon>
        <taxon>Desulfovibrionales</taxon>
        <taxon>Desulfovibrionaceae</taxon>
        <taxon>Desulfolutivibrio</taxon>
    </lineage>
</organism>
<accession>A0A7K3NJZ9</accession>
<protein>
    <recommendedName>
        <fullName evidence="1">Glyoxalase/fosfomycin resistance/dioxygenase domain-containing protein</fullName>
    </recommendedName>
</protein>